<protein>
    <submittedName>
        <fullName evidence="8">MFS transporter, OPA family, glycerol-3-phosphate transporter/MFS transporter, OPA family, sugar phosphate sensor protein UhpC</fullName>
    </submittedName>
</protein>
<feature type="transmembrane region" description="Helical" evidence="6">
    <location>
        <begin position="194"/>
        <end position="211"/>
    </location>
</feature>
<dbReference type="PANTHER" id="PTHR43826">
    <property type="entry name" value="GLUCOSE-6-PHOSPHATE EXCHANGER SLC37A4"/>
    <property type="match status" value="1"/>
</dbReference>
<dbReference type="STRING" id="1513793.SAMN06296036_11654"/>
<feature type="transmembrane region" description="Helical" evidence="6">
    <location>
        <begin position="351"/>
        <end position="375"/>
    </location>
</feature>
<dbReference type="EMBL" id="FWZT01000016">
    <property type="protein sequence ID" value="SMF52410.1"/>
    <property type="molecule type" value="Genomic_DNA"/>
</dbReference>
<dbReference type="PIRSF" id="PIRSF002808">
    <property type="entry name" value="Hexose_phosphate_transp"/>
    <property type="match status" value="1"/>
</dbReference>
<proteinExistence type="predicted"/>
<dbReference type="InterPro" id="IPR000849">
    <property type="entry name" value="Sugar_P_transporter"/>
</dbReference>
<reference evidence="9" key="1">
    <citation type="submission" date="2017-04" db="EMBL/GenBank/DDBJ databases">
        <authorList>
            <person name="Varghese N."/>
            <person name="Submissions S."/>
        </authorList>
    </citation>
    <scope>NUCLEOTIDE SEQUENCE [LARGE SCALE GENOMIC DNA]</scope>
    <source>
        <strain evidence="9">RKEM611</strain>
    </source>
</reference>
<evidence type="ECO:0000313" key="9">
    <source>
        <dbReference type="Proteomes" id="UP000192907"/>
    </source>
</evidence>
<name>A0A1Y6CF76_9BACT</name>
<feature type="transmembrane region" description="Helical" evidence="6">
    <location>
        <begin position="166"/>
        <end position="188"/>
    </location>
</feature>
<keyword evidence="2 6" id="KW-0812">Transmembrane</keyword>
<dbReference type="SUPFAM" id="SSF103473">
    <property type="entry name" value="MFS general substrate transporter"/>
    <property type="match status" value="1"/>
</dbReference>
<dbReference type="PROSITE" id="PS50850">
    <property type="entry name" value="MFS"/>
    <property type="match status" value="1"/>
</dbReference>
<feature type="transmembrane region" description="Helical" evidence="6">
    <location>
        <begin position="257"/>
        <end position="275"/>
    </location>
</feature>
<dbReference type="GO" id="GO:0005886">
    <property type="term" value="C:plasma membrane"/>
    <property type="evidence" value="ECO:0007669"/>
    <property type="project" value="TreeGrafter"/>
</dbReference>
<keyword evidence="4 6" id="KW-0472">Membrane</keyword>
<feature type="transmembrane region" description="Helical" evidence="6">
    <location>
        <begin position="105"/>
        <end position="121"/>
    </location>
</feature>
<dbReference type="RefSeq" id="WP_132321806.1">
    <property type="nucleotide sequence ID" value="NZ_FWZT01000016.1"/>
</dbReference>
<dbReference type="OrthoDB" id="9766638at2"/>
<sequence>MESKKSANQIRRDRDDINSNTSHQISPEVDKSYRYWRIRVMYSMMIGYATFYFVRKNISMVTKSITDEFGFSNTEWGVVLSTATIAYAISKFASGILADRINPKYLMSLGLLASALANFAFGLSNAWSAFLVIWAINSLFQGMGMPPCSRLLTSWFSQREIGRAWGVWNASHQIGGAVIVVVSGYLVAHFGWRSAFFIPAIVALIVSLWLYNRLTDSPESMGLPPIEEFKPEDSKEKTPEALPFAVAFRKHILTNKWVWIVSIANFFVYIVRIGILDWAPKFLEEAKGFDIKQAGIVLSTYELAGIFGAFAAGWLSDTVFKGKRGPVSILFMLLLVSSVFILMLVPSGQILAMSGIFILIGFFVYGPQMLIAVAAADFASRSSAATAVGLTGLFGYMGATVCGIGTGVLVDHYGWSAALYFYLTSAIIGTALLLSTWHR</sequence>
<evidence type="ECO:0000256" key="5">
    <source>
        <dbReference type="SAM" id="MobiDB-lite"/>
    </source>
</evidence>
<dbReference type="InterPro" id="IPR020846">
    <property type="entry name" value="MFS_dom"/>
</dbReference>
<dbReference type="GO" id="GO:0061513">
    <property type="term" value="F:glucose 6-phosphate:phosphate antiporter activity"/>
    <property type="evidence" value="ECO:0007669"/>
    <property type="project" value="TreeGrafter"/>
</dbReference>
<feature type="transmembrane region" description="Helical" evidence="6">
    <location>
        <begin position="387"/>
        <end position="409"/>
    </location>
</feature>
<dbReference type="InterPro" id="IPR051337">
    <property type="entry name" value="OPA_Antiporter"/>
</dbReference>
<dbReference type="GO" id="GO:0035435">
    <property type="term" value="P:phosphate ion transmembrane transport"/>
    <property type="evidence" value="ECO:0007669"/>
    <property type="project" value="TreeGrafter"/>
</dbReference>
<dbReference type="InterPro" id="IPR011701">
    <property type="entry name" value="MFS"/>
</dbReference>
<dbReference type="Gene3D" id="1.20.1250.20">
    <property type="entry name" value="MFS general substrate transporter like domains"/>
    <property type="match status" value="2"/>
</dbReference>
<dbReference type="InterPro" id="IPR036259">
    <property type="entry name" value="MFS_trans_sf"/>
</dbReference>
<evidence type="ECO:0000256" key="1">
    <source>
        <dbReference type="ARBA" id="ARBA00004127"/>
    </source>
</evidence>
<evidence type="ECO:0000256" key="4">
    <source>
        <dbReference type="ARBA" id="ARBA00023136"/>
    </source>
</evidence>
<evidence type="ECO:0000313" key="8">
    <source>
        <dbReference type="EMBL" id="SMF52410.1"/>
    </source>
</evidence>
<dbReference type="Proteomes" id="UP000192907">
    <property type="component" value="Unassembled WGS sequence"/>
</dbReference>
<feature type="transmembrane region" description="Helical" evidence="6">
    <location>
        <begin position="36"/>
        <end position="54"/>
    </location>
</feature>
<gene>
    <name evidence="8" type="ORF">SAMN06296036_11654</name>
</gene>
<dbReference type="AlphaFoldDB" id="A0A1Y6CF76"/>
<dbReference type="PANTHER" id="PTHR43826:SF3">
    <property type="entry name" value="GLUCOSE-6-PHOSPHATE EXCHANGER SLC37A4"/>
    <property type="match status" value="1"/>
</dbReference>
<evidence type="ECO:0000256" key="6">
    <source>
        <dbReference type="SAM" id="Phobius"/>
    </source>
</evidence>
<evidence type="ECO:0000256" key="3">
    <source>
        <dbReference type="ARBA" id="ARBA00022989"/>
    </source>
</evidence>
<accession>A0A1Y6CF76</accession>
<keyword evidence="9" id="KW-1185">Reference proteome</keyword>
<feature type="transmembrane region" description="Helical" evidence="6">
    <location>
        <begin position="74"/>
        <end position="93"/>
    </location>
</feature>
<organism evidence="8 9">
    <name type="scientific">Pseudobacteriovorax antillogorgiicola</name>
    <dbReference type="NCBI Taxonomy" id="1513793"/>
    <lineage>
        <taxon>Bacteria</taxon>
        <taxon>Pseudomonadati</taxon>
        <taxon>Bdellovibrionota</taxon>
        <taxon>Oligoflexia</taxon>
        <taxon>Oligoflexales</taxon>
        <taxon>Pseudobacteriovoracaceae</taxon>
        <taxon>Pseudobacteriovorax</taxon>
    </lineage>
</organism>
<feature type="transmembrane region" description="Helical" evidence="6">
    <location>
        <begin position="415"/>
        <end position="434"/>
    </location>
</feature>
<evidence type="ECO:0000259" key="7">
    <source>
        <dbReference type="PROSITE" id="PS50850"/>
    </source>
</evidence>
<feature type="compositionally biased region" description="Basic and acidic residues" evidence="5">
    <location>
        <begin position="1"/>
        <end position="17"/>
    </location>
</feature>
<feature type="transmembrane region" description="Helical" evidence="6">
    <location>
        <begin position="327"/>
        <end position="345"/>
    </location>
</feature>
<evidence type="ECO:0000256" key="2">
    <source>
        <dbReference type="ARBA" id="ARBA00022692"/>
    </source>
</evidence>
<feature type="transmembrane region" description="Helical" evidence="6">
    <location>
        <begin position="127"/>
        <end position="145"/>
    </location>
</feature>
<feature type="transmembrane region" description="Helical" evidence="6">
    <location>
        <begin position="295"/>
        <end position="315"/>
    </location>
</feature>
<feature type="domain" description="Major facilitator superfamily (MFS) profile" evidence="7">
    <location>
        <begin position="40"/>
        <end position="439"/>
    </location>
</feature>
<dbReference type="Pfam" id="PF07690">
    <property type="entry name" value="MFS_1"/>
    <property type="match status" value="1"/>
</dbReference>
<comment type="subcellular location">
    <subcellularLocation>
        <location evidence="1">Endomembrane system</location>
        <topology evidence="1">Multi-pass membrane protein</topology>
    </subcellularLocation>
</comment>
<feature type="region of interest" description="Disordered" evidence="5">
    <location>
        <begin position="1"/>
        <end position="23"/>
    </location>
</feature>
<dbReference type="GO" id="GO:0012505">
    <property type="term" value="C:endomembrane system"/>
    <property type="evidence" value="ECO:0007669"/>
    <property type="project" value="UniProtKB-SubCell"/>
</dbReference>
<keyword evidence="3 6" id="KW-1133">Transmembrane helix</keyword>